<dbReference type="PANTHER" id="PTHR30472">
    <property type="entry name" value="FERRIC ENTEROBACTIN TRANSPORT SYSTEM PERMEASE PROTEIN"/>
    <property type="match status" value="1"/>
</dbReference>
<evidence type="ECO:0000256" key="1">
    <source>
        <dbReference type="ARBA" id="ARBA00004651"/>
    </source>
</evidence>
<dbReference type="RefSeq" id="WP_110779391.1">
    <property type="nucleotide sequence ID" value="NZ_QJTI01000001.1"/>
</dbReference>
<evidence type="ECO:0000256" key="3">
    <source>
        <dbReference type="ARBA" id="ARBA00022448"/>
    </source>
</evidence>
<evidence type="ECO:0000256" key="6">
    <source>
        <dbReference type="ARBA" id="ARBA00022989"/>
    </source>
</evidence>
<keyword evidence="4" id="KW-1003">Cell membrane</keyword>
<dbReference type="PANTHER" id="PTHR30472:SF19">
    <property type="entry name" value="PETROBACTIN IMPORT SYSTEM PERMEASE PROTEIN YCLO"/>
    <property type="match status" value="1"/>
</dbReference>
<proteinExistence type="inferred from homology"/>
<keyword evidence="10" id="KW-1185">Reference proteome</keyword>
<feature type="transmembrane region" description="Helical" evidence="8">
    <location>
        <begin position="40"/>
        <end position="60"/>
    </location>
</feature>
<keyword evidence="3" id="KW-0813">Transport</keyword>
<dbReference type="InterPro" id="IPR000522">
    <property type="entry name" value="ABC_transptr_permease_BtuC"/>
</dbReference>
<evidence type="ECO:0000256" key="8">
    <source>
        <dbReference type="SAM" id="Phobius"/>
    </source>
</evidence>
<organism evidence="9 10">
    <name type="scientific">Rhodopseudomonas faecalis</name>
    <dbReference type="NCBI Taxonomy" id="99655"/>
    <lineage>
        <taxon>Bacteria</taxon>
        <taxon>Pseudomonadati</taxon>
        <taxon>Pseudomonadota</taxon>
        <taxon>Alphaproteobacteria</taxon>
        <taxon>Hyphomicrobiales</taxon>
        <taxon>Nitrobacteraceae</taxon>
        <taxon>Rhodopseudomonas</taxon>
    </lineage>
</organism>
<dbReference type="Proteomes" id="UP000248148">
    <property type="component" value="Unassembled WGS sequence"/>
</dbReference>
<dbReference type="OrthoDB" id="9796260at2"/>
<gene>
    <name evidence="9" type="ORF">BJ122_101300</name>
</gene>
<dbReference type="GO" id="GO:0022857">
    <property type="term" value="F:transmembrane transporter activity"/>
    <property type="evidence" value="ECO:0007669"/>
    <property type="project" value="InterPro"/>
</dbReference>
<evidence type="ECO:0000256" key="7">
    <source>
        <dbReference type="ARBA" id="ARBA00023136"/>
    </source>
</evidence>
<comment type="subcellular location">
    <subcellularLocation>
        <location evidence="1">Cell membrane</location>
        <topology evidence="1">Multi-pass membrane protein</topology>
    </subcellularLocation>
</comment>
<evidence type="ECO:0000256" key="4">
    <source>
        <dbReference type="ARBA" id="ARBA00022475"/>
    </source>
</evidence>
<reference evidence="9 10" key="1">
    <citation type="submission" date="2018-06" db="EMBL/GenBank/DDBJ databases">
        <title>Genomic Encyclopedia of Archaeal and Bacterial Type Strains, Phase II (KMG-II): from individual species to whole genera.</title>
        <authorList>
            <person name="Goeker M."/>
        </authorList>
    </citation>
    <scope>NUCLEOTIDE SEQUENCE [LARGE SCALE GENOMIC DNA]</scope>
    <source>
        <strain evidence="9 10">JCM 11668</strain>
    </source>
</reference>
<evidence type="ECO:0000256" key="5">
    <source>
        <dbReference type="ARBA" id="ARBA00022692"/>
    </source>
</evidence>
<comment type="similarity">
    <text evidence="2">Belongs to the binding-protein-dependent transport system permease family. FecCD subfamily.</text>
</comment>
<feature type="transmembrane region" description="Helical" evidence="8">
    <location>
        <begin position="220"/>
        <end position="252"/>
    </location>
</feature>
<keyword evidence="6 8" id="KW-1133">Transmembrane helix</keyword>
<dbReference type="Pfam" id="PF01032">
    <property type="entry name" value="FecCD"/>
    <property type="match status" value="1"/>
</dbReference>
<feature type="transmembrane region" description="Helical" evidence="8">
    <location>
        <begin position="264"/>
        <end position="284"/>
    </location>
</feature>
<feature type="transmembrane region" description="Helical" evidence="8">
    <location>
        <begin position="176"/>
        <end position="194"/>
    </location>
</feature>
<dbReference type="SUPFAM" id="SSF81345">
    <property type="entry name" value="ABC transporter involved in vitamin B12 uptake, BtuC"/>
    <property type="match status" value="1"/>
</dbReference>
<feature type="transmembrane region" description="Helical" evidence="8">
    <location>
        <begin position="80"/>
        <end position="99"/>
    </location>
</feature>
<dbReference type="GO" id="GO:0005886">
    <property type="term" value="C:plasma membrane"/>
    <property type="evidence" value="ECO:0007669"/>
    <property type="project" value="UniProtKB-SubCell"/>
</dbReference>
<evidence type="ECO:0000313" key="9">
    <source>
        <dbReference type="EMBL" id="PYF05557.1"/>
    </source>
</evidence>
<keyword evidence="7 8" id="KW-0472">Membrane</keyword>
<dbReference type="EMBL" id="QJTI01000001">
    <property type="protein sequence ID" value="PYF05557.1"/>
    <property type="molecule type" value="Genomic_DNA"/>
</dbReference>
<comment type="caution">
    <text evidence="9">The sequence shown here is derived from an EMBL/GenBank/DDBJ whole genome shotgun (WGS) entry which is preliminary data.</text>
</comment>
<feature type="transmembrane region" description="Helical" evidence="8">
    <location>
        <begin position="6"/>
        <end position="28"/>
    </location>
</feature>
<feature type="transmembrane region" description="Helical" evidence="8">
    <location>
        <begin position="106"/>
        <end position="124"/>
    </location>
</feature>
<dbReference type="GO" id="GO:0033214">
    <property type="term" value="P:siderophore-iron import into cell"/>
    <property type="evidence" value="ECO:0007669"/>
    <property type="project" value="TreeGrafter"/>
</dbReference>
<dbReference type="InterPro" id="IPR037294">
    <property type="entry name" value="ABC_BtuC-like"/>
</dbReference>
<dbReference type="Gene3D" id="1.10.3470.10">
    <property type="entry name" value="ABC transporter involved in vitamin B12 uptake, BtuC"/>
    <property type="match status" value="1"/>
</dbReference>
<keyword evidence="5 8" id="KW-0812">Transmembrane</keyword>
<name>A0A318TNT4_9BRAD</name>
<evidence type="ECO:0000313" key="10">
    <source>
        <dbReference type="Proteomes" id="UP000248148"/>
    </source>
</evidence>
<protein>
    <submittedName>
        <fullName evidence="9">Iron complex transport system permease protein</fullName>
    </submittedName>
</protein>
<accession>A0A318TNT4</accession>
<evidence type="ECO:0000256" key="2">
    <source>
        <dbReference type="ARBA" id="ARBA00007935"/>
    </source>
</evidence>
<sequence>MRDRSTIVLTTLGLVALAWIAAYMTVGLRGNLWFALELRAVRLLALIVVAVSIAVSTVVFQTVTTNRILTPSIMGLDALYVFSQSLLVFAVGGLGFATLDPRLKFAGEAMVMVTLAALLFMPLLKARMDLILMLLTGVTVGVLFRSLSSLLARLIDPNDFVVLQSASYANFNRIHGELLVAACALTLVGIAIVWRMRHVLDVLALGRDVSTGLGLEWPRVVAGMIMLVAALVAVSTALVGPVAFFGLLVVALGERLIDTRRHAILLPAAALVAVIVLVGGQTILQHVLGGASTLGVVIEFVGGLVFLAMLLHGVRR</sequence>
<feature type="transmembrane region" description="Helical" evidence="8">
    <location>
        <begin position="290"/>
        <end position="311"/>
    </location>
</feature>
<dbReference type="AlphaFoldDB" id="A0A318TNT4"/>